<comment type="caution">
    <text evidence="3">The sequence shown here is derived from an EMBL/GenBank/DDBJ whole genome shotgun (WGS) entry which is preliminary data.</text>
</comment>
<proteinExistence type="predicted"/>
<dbReference type="Gene3D" id="1.10.530.10">
    <property type="match status" value="1"/>
</dbReference>
<name>A0A1F5K360_9BACT</name>
<evidence type="ECO:0000313" key="4">
    <source>
        <dbReference type="Proteomes" id="UP000176405"/>
    </source>
</evidence>
<protein>
    <recommendedName>
        <fullName evidence="2">Transglycosylase SLT domain-containing protein</fullName>
    </recommendedName>
</protein>
<feature type="compositionally biased region" description="Basic and acidic residues" evidence="1">
    <location>
        <begin position="148"/>
        <end position="171"/>
    </location>
</feature>
<evidence type="ECO:0000259" key="2">
    <source>
        <dbReference type="Pfam" id="PF01464"/>
    </source>
</evidence>
<gene>
    <name evidence="3" type="ORF">A3E45_03685</name>
</gene>
<organism evidence="3 4">
    <name type="scientific">Candidatus Daviesbacteria bacterium RIFCSPHIGHO2_12_FULL_43_11</name>
    <dbReference type="NCBI Taxonomy" id="1797780"/>
    <lineage>
        <taxon>Bacteria</taxon>
        <taxon>Candidatus Daviesiibacteriota</taxon>
    </lineage>
</organism>
<feature type="region of interest" description="Disordered" evidence="1">
    <location>
        <begin position="148"/>
        <end position="182"/>
    </location>
</feature>
<dbReference type="SUPFAM" id="SSF53955">
    <property type="entry name" value="Lysozyme-like"/>
    <property type="match status" value="1"/>
</dbReference>
<evidence type="ECO:0000313" key="3">
    <source>
        <dbReference type="EMBL" id="OGE35245.1"/>
    </source>
</evidence>
<evidence type="ECO:0000256" key="1">
    <source>
        <dbReference type="SAM" id="MobiDB-lite"/>
    </source>
</evidence>
<feature type="region of interest" description="Disordered" evidence="1">
    <location>
        <begin position="321"/>
        <end position="341"/>
    </location>
</feature>
<reference evidence="3 4" key="1">
    <citation type="journal article" date="2016" name="Nat. Commun.">
        <title>Thousands of microbial genomes shed light on interconnected biogeochemical processes in an aquifer system.</title>
        <authorList>
            <person name="Anantharaman K."/>
            <person name="Brown C.T."/>
            <person name="Hug L.A."/>
            <person name="Sharon I."/>
            <person name="Castelle C.J."/>
            <person name="Probst A.J."/>
            <person name="Thomas B.C."/>
            <person name="Singh A."/>
            <person name="Wilkins M.J."/>
            <person name="Karaoz U."/>
            <person name="Brodie E.L."/>
            <person name="Williams K.H."/>
            <person name="Hubbard S.S."/>
            <person name="Banfield J.F."/>
        </authorList>
    </citation>
    <scope>NUCLEOTIDE SEQUENCE [LARGE SCALE GENOMIC DNA]</scope>
</reference>
<dbReference type="Proteomes" id="UP000176405">
    <property type="component" value="Unassembled WGS sequence"/>
</dbReference>
<dbReference type="InterPro" id="IPR023346">
    <property type="entry name" value="Lysozyme-like_dom_sf"/>
</dbReference>
<dbReference type="STRING" id="1797780.A3E45_03685"/>
<feature type="compositionally biased region" description="Pro residues" evidence="1">
    <location>
        <begin position="326"/>
        <end position="335"/>
    </location>
</feature>
<dbReference type="EMBL" id="MFDH01000026">
    <property type="protein sequence ID" value="OGE35245.1"/>
    <property type="molecule type" value="Genomic_DNA"/>
</dbReference>
<sequence length="899" mass="96450">MDISFKLTPRILKNTQRLVHLYNTNLNFREQFDVLLGRPNVTFQGQPLVAYAWVIYKISPHYYSQAKEVWESQEKIKDLLVKYYHDRKELGNLDTKINDLGKTGELSQEKPSTLNEGILATAALIENTPEGDPKKVQLIGQIREEIKEDLKTPPTEEIRMPQPEPEHKSSESTELEATTSQPTIVERPTQLTSISEPENQLFIPEKPAPETLPIKEPASETAKEPKIIPAATQDQAPVPVIPENHAPIVLPKTENKLKEVVKKQAKIKIITPTPGSIKLAPEQLNAEPIKDIGITEENGIPQWTSPKTGKKYPLKIAGGSEVAVPPQRPQTPATPLPKVELPKPKEDLRQKISAFKKIQVPQPVQNIAKDALSFGKRVIIRNTPTVISATIGGFTGGALAGPTGIIPGFIGGGLFPKLIKGGILQGGATASVAKGAGKLALKGALGLSNPVGWAWLALSAPGVKTAVKYAVIAFLAIFALPIFMNLNKSQSLFPPYNTAYSAPLPVGGPGGGIPVDQSCKFTRDDQTPKDTSFNSALLLGYFQEASQISGVPAVLLAAIARVESPGSVNLTNSDIAGYADNRCAVSGTGALGIMQIQPPNTTGYFSQGVEFAAQQYLNTTPDKLTRTDFCNPRTNIILSAGFIIKKTYAMLGSSGSQWSSNWLSDKSVIDKIAEGYYGCLQYGAGTNKCEGPYNYGNDLWKSIQSCKAPSPQPAPPTNYVASCPVPGGKITTHSYDFDNKSGHCTPGSYEFDCSGTCPTWGRRAKAIDIDTGGPNGKGVQLPSVEGKSVSWKLLQSLCAGSGIYPTCSNYNGGTGALYTFIGSTTGSSDTWSLQLVHMQVGTALKVNSIYSSGTLVGRTDIDHVHATIGKNIPEGELKSSGQPITDCNVGWLASDSMCQ</sequence>
<accession>A0A1F5K360</accession>
<dbReference type="InterPro" id="IPR008258">
    <property type="entry name" value="Transglycosylase_SLT_dom_1"/>
</dbReference>
<dbReference type="Pfam" id="PF01464">
    <property type="entry name" value="SLT"/>
    <property type="match status" value="1"/>
</dbReference>
<dbReference type="AlphaFoldDB" id="A0A1F5K360"/>
<feature type="domain" description="Transglycosylase SLT" evidence="2">
    <location>
        <begin position="541"/>
        <end position="640"/>
    </location>
</feature>